<dbReference type="RefSeq" id="WP_147712316.1">
    <property type="nucleotide sequence ID" value="NZ_VKAD01000001.1"/>
</dbReference>
<feature type="domain" description="SIP-like Rossmann fold" evidence="1">
    <location>
        <begin position="258"/>
        <end position="370"/>
    </location>
</feature>
<sequence>MKKSYTAIQDIDLKQDIIDHVNQNHQHEVNIIASSQVTQEPVSRATLVDIFHEGIMVQLFYKEIETANTVFIPFEVEGSIEEKIFYLAYIAAVKQGIDLNNTGTCFFEVIKKENITKNIIRLTVKTQTSLPEYYAGYAYAFSLKSLKHHSTKQQKNKKSDQWLKALLNRFFVWLLKHISKESRRKLLAKTKKNTRPYTLRKAWKSNESSLHNDLAYVDIYTHNDTAGSLWAKNLIIGDIIMSQSESKDNHPHLKEGQALLIADETAYPAIAGILELWQNPTAPILITISSKSTEQSYFDSIVLPEGTQIHNIICTPQDQAEEVISTIEKIKNIDAVWAAFESVSAKKVRHYLRNKRALPGKNNNVKAYWRIK</sequence>
<reference evidence="2 3" key="1">
    <citation type="submission" date="2019-07" db="EMBL/GenBank/DDBJ databases">
        <title>Reinekea sp. strain SSH23 genome sequencing and assembly.</title>
        <authorList>
            <person name="Kim I."/>
        </authorList>
    </citation>
    <scope>NUCLEOTIDE SEQUENCE [LARGE SCALE GENOMIC DNA]</scope>
    <source>
        <strain evidence="2 3">SSH23</strain>
    </source>
</reference>
<protein>
    <submittedName>
        <fullName evidence="2">Siderophore-interacting protein</fullName>
    </submittedName>
</protein>
<evidence type="ECO:0000259" key="1">
    <source>
        <dbReference type="Pfam" id="PF04954"/>
    </source>
</evidence>
<dbReference type="AlphaFoldDB" id="A0A5C8Z6C6"/>
<accession>A0A5C8Z6C6</accession>
<name>A0A5C8Z6C6_9GAMM</name>
<evidence type="ECO:0000313" key="2">
    <source>
        <dbReference type="EMBL" id="TXR53177.1"/>
    </source>
</evidence>
<dbReference type="EMBL" id="VKAD01000001">
    <property type="protein sequence ID" value="TXR53177.1"/>
    <property type="molecule type" value="Genomic_DNA"/>
</dbReference>
<dbReference type="PANTHER" id="PTHR30157">
    <property type="entry name" value="FERRIC REDUCTASE, NADPH-DEPENDENT"/>
    <property type="match status" value="1"/>
</dbReference>
<dbReference type="InterPro" id="IPR037119">
    <property type="entry name" value="Haem_oxidase_HugZ-like_sf"/>
</dbReference>
<dbReference type="InterPro" id="IPR039261">
    <property type="entry name" value="FNR_nucleotide-bd"/>
</dbReference>
<evidence type="ECO:0000313" key="3">
    <source>
        <dbReference type="Proteomes" id="UP000321764"/>
    </source>
</evidence>
<dbReference type="Pfam" id="PF04954">
    <property type="entry name" value="SIP"/>
    <property type="match status" value="1"/>
</dbReference>
<dbReference type="Gene3D" id="2.40.30.10">
    <property type="entry name" value="Translation factors"/>
    <property type="match status" value="1"/>
</dbReference>
<dbReference type="Proteomes" id="UP000321764">
    <property type="component" value="Unassembled WGS sequence"/>
</dbReference>
<dbReference type="Gene3D" id="3.20.180.10">
    <property type="entry name" value="PNP-oxidase-like"/>
    <property type="match status" value="1"/>
</dbReference>
<dbReference type="CDD" id="cd06193">
    <property type="entry name" value="siderophore_interacting"/>
    <property type="match status" value="1"/>
</dbReference>
<dbReference type="PANTHER" id="PTHR30157:SF0">
    <property type="entry name" value="NADPH-DEPENDENT FERRIC-CHELATE REDUCTASE"/>
    <property type="match status" value="1"/>
</dbReference>
<dbReference type="OrthoDB" id="9814826at2"/>
<comment type="caution">
    <text evidence="2">The sequence shown here is derived from an EMBL/GenBank/DDBJ whole genome shotgun (WGS) entry which is preliminary data.</text>
</comment>
<keyword evidence="3" id="KW-1185">Reference proteome</keyword>
<dbReference type="InterPro" id="IPR007037">
    <property type="entry name" value="SIP_rossman_dom"/>
</dbReference>
<proteinExistence type="predicted"/>
<dbReference type="InterPro" id="IPR039374">
    <property type="entry name" value="SIP_fam"/>
</dbReference>
<dbReference type="Gene3D" id="3.40.50.80">
    <property type="entry name" value="Nucleotide-binding domain of ferredoxin-NADP reductase (FNR) module"/>
    <property type="match status" value="1"/>
</dbReference>
<gene>
    <name evidence="2" type="ORF">FME95_00970</name>
</gene>
<organism evidence="2 3">
    <name type="scientific">Reinekea thalattae</name>
    <dbReference type="NCBI Taxonomy" id="2593301"/>
    <lineage>
        <taxon>Bacteria</taxon>
        <taxon>Pseudomonadati</taxon>
        <taxon>Pseudomonadota</taxon>
        <taxon>Gammaproteobacteria</taxon>
        <taxon>Oceanospirillales</taxon>
        <taxon>Saccharospirillaceae</taxon>
        <taxon>Reinekea</taxon>
    </lineage>
</organism>